<evidence type="ECO:0000256" key="14">
    <source>
        <dbReference type="ARBA" id="ARBA00023157"/>
    </source>
</evidence>
<evidence type="ECO:0000256" key="1">
    <source>
        <dbReference type="ARBA" id="ARBA00004167"/>
    </source>
</evidence>
<organism evidence="21">
    <name type="scientific">Glycine soja</name>
    <name type="common">Wild soybean</name>
    <dbReference type="NCBI Taxonomy" id="3848"/>
    <lineage>
        <taxon>Eukaryota</taxon>
        <taxon>Viridiplantae</taxon>
        <taxon>Streptophyta</taxon>
        <taxon>Embryophyta</taxon>
        <taxon>Tracheophyta</taxon>
        <taxon>Spermatophyta</taxon>
        <taxon>Magnoliopsida</taxon>
        <taxon>eudicotyledons</taxon>
        <taxon>Gunneridae</taxon>
        <taxon>Pentapetalae</taxon>
        <taxon>rosids</taxon>
        <taxon>fabids</taxon>
        <taxon>Fabales</taxon>
        <taxon>Fabaceae</taxon>
        <taxon>Papilionoideae</taxon>
        <taxon>50 kb inversion clade</taxon>
        <taxon>NPAAA clade</taxon>
        <taxon>indigoferoid/millettioid clade</taxon>
        <taxon>Phaseoleae</taxon>
        <taxon>Glycine</taxon>
        <taxon>Glycine subgen. Soja</taxon>
    </lineage>
</organism>
<dbReference type="Gene3D" id="3.30.200.20">
    <property type="entry name" value="Phosphorylase Kinase, domain 1"/>
    <property type="match status" value="1"/>
</dbReference>
<dbReference type="PROSITE" id="PS50011">
    <property type="entry name" value="PROTEIN_KINASE_DOM"/>
    <property type="match status" value="1"/>
</dbReference>
<evidence type="ECO:0000256" key="5">
    <source>
        <dbReference type="ARBA" id="ARBA00022525"/>
    </source>
</evidence>
<keyword evidence="23" id="KW-1185">Reference proteome</keyword>
<dbReference type="EMBL" id="QZWG01000014">
    <property type="protein sequence ID" value="RZB68815.1"/>
    <property type="molecule type" value="Genomic_DNA"/>
</dbReference>
<feature type="signal peptide" evidence="19">
    <location>
        <begin position="1"/>
        <end position="25"/>
    </location>
</feature>
<evidence type="ECO:0000256" key="4">
    <source>
        <dbReference type="ARBA" id="ARBA00022512"/>
    </source>
</evidence>
<dbReference type="Gene3D" id="3.80.10.10">
    <property type="entry name" value="Ribonuclease Inhibitor"/>
    <property type="match status" value="2"/>
</dbReference>
<evidence type="ECO:0000256" key="16">
    <source>
        <dbReference type="ARBA" id="ARBA00038043"/>
    </source>
</evidence>
<evidence type="ECO:0000256" key="18">
    <source>
        <dbReference type="SAM" id="Phobius"/>
    </source>
</evidence>
<evidence type="ECO:0000256" key="19">
    <source>
        <dbReference type="SAM" id="SignalP"/>
    </source>
</evidence>
<evidence type="ECO:0000259" key="20">
    <source>
        <dbReference type="PROSITE" id="PS50011"/>
    </source>
</evidence>
<evidence type="ECO:0000256" key="11">
    <source>
        <dbReference type="ARBA" id="ARBA00022821"/>
    </source>
</evidence>
<dbReference type="GO" id="GO:0005524">
    <property type="term" value="F:ATP binding"/>
    <property type="evidence" value="ECO:0007669"/>
    <property type="project" value="UniProtKB-UniRule"/>
</dbReference>
<keyword evidence="21" id="KW-0808">Transferase</keyword>
<dbReference type="FunFam" id="3.80.10.10:FF:000400">
    <property type="entry name" value="Nuclear pore complex protein NUP107"/>
    <property type="match status" value="1"/>
</dbReference>
<evidence type="ECO:0000256" key="8">
    <source>
        <dbReference type="ARBA" id="ARBA00022692"/>
    </source>
</evidence>
<keyword evidence="15 21" id="KW-0675">Receptor</keyword>
<dbReference type="EMBL" id="KN655344">
    <property type="protein sequence ID" value="KHN24372.1"/>
    <property type="molecule type" value="Genomic_DNA"/>
</dbReference>
<dbReference type="InterPro" id="IPR001245">
    <property type="entry name" value="Ser-Thr/Tyr_kinase_cat_dom"/>
</dbReference>
<keyword evidence="8 18" id="KW-0812">Transmembrane</keyword>
<dbReference type="InterPro" id="IPR001611">
    <property type="entry name" value="Leu-rich_rpt"/>
</dbReference>
<evidence type="ECO:0000256" key="7">
    <source>
        <dbReference type="ARBA" id="ARBA00022614"/>
    </source>
</evidence>
<keyword evidence="17" id="KW-0547">Nucleotide-binding</keyword>
<evidence type="ECO:0000313" key="21">
    <source>
        <dbReference type="EMBL" id="KHN24372.1"/>
    </source>
</evidence>
<dbReference type="Proteomes" id="UP000053555">
    <property type="component" value="Unassembled WGS sequence"/>
</dbReference>
<reference evidence="21" key="1">
    <citation type="submission" date="2014-07" db="EMBL/GenBank/DDBJ databases">
        <title>Identification of a novel salt tolerance gene in wild soybean by whole-genome sequencing.</title>
        <authorList>
            <person name="Lam H.-M."/>
            <person name="Qi X."/>
            <person name="Li M.-W."/>
            <person name="Liu X."/>
            <person name="Xie M."/>
            <person name="Ni M."/>
            <person name="Xu X."/>
        </authorList>
    </citation>
    <scope>NUCLEOTIDE SEQUENCE [LARGE SCALE GENOMIC DNA]</scope>
    <source>
        <tissue evidence="21">Root</tissue>
    </source>
</reference>
<dbReference type="PANTHER" id="PTHR48007">
    <property type="entry name" value="LEUCINE-RICH REPEAT RECEPTOR-LIKE PROTEIN KINASE PXC1"/>
    <property type="match status" value="1"/>
</dbReference>
<evidence type="ECO:0000256" key="9">
    <source>
        <dbReference type="ARBA" id="ARBA00022729"/>
    </source>
</evidence>
<dbReference type="GO" id="GO:0006952">
    <property type="term" value="P:defense response"/>
    <property type="evidence" value="ECO:0007669"/>
    <property type="project" value="UniProtKB-KW"/>
</dbReference>
<dbReference type="Proteomes" id="UP000289340">
    <property type="component" value="Chromosome 14"/>
</dbReference>
<feature type="chain" id="PRO_5040666521" evidence="19">
    <location>
        <begin position="26"/>
        <end position="645"/>
    </location>
</feature>
<dbReference type="InterPro" id="IPR032675">
    <property type="entry name" value="LRR_dom_sf"/>
</dbReference>
<dbReference type="SUPFAM" id="SSF56112">
    <property type="entry name" value="Protein kinase-like (PK-like)"/>
    <property type="match status" value="1"/>
</dbReference>
<dbReference type="PANTHER" id="PTHR48007:SF67">
    <property type="entry name" value="POLLEN RECEPTOR-LIKE KINASE 1"/>
    <property type="match status" value="1"/>
</dbReference>
<keyword evidence="4" id="KW-0134">Cell wall</keyword>
<protein>
    <submittedName>
        <fullName evidence="22">Pollen receptor-like kinase 1</fullName>
    </submittedName>
    <submittedName>
        <fullName evidence="21">Putative LRR receptor-like serine/threonine-protein kinase RLK</fullName>
        <ecNumber evidence="21">2.7.10.1</ecNumber>
    </submittedName>
</protein>
<keyword evidence="17" id="KW-0067">ATP-binding</keyword>
<dbReference type="InterPro" id="IPR046959">
    <property type="entry name" value="PRK1-6/SRF4-like"/>
</dbReference>
<evidence type="ECO:0000256" key="13">
    <source>
        <dbReference type="ARBA" id="ARBA00023136"/>
    </source>
</evidence>
<dbReference type="Gene3D" id="1.10.510.10">
    <property type="entry name" value="Transferase(Phosphotransferase) domain 1"/>
    <property type="match status" value="1"/>
</dbReference>
<feature type="domain" description="Protein kinase" evidence="20">
    <location>
        <begin position="339"/>
        <end position="645"/>
    </location>
</feature>
<dbReference type="InterPro" id="IPR000719">
    <property type="entry name" value="Prot_kinase_dom"/>
</dbReference>
<evidence type="ECO:0000313" key="22">
    <source>
        <dbReference type="EMBL" id="RZB68815.1"/>
    </source>
</evidence>
<dbReference type="Gramene" id="XM_028344430.1">
    <property type="protein sequence ID" value="XP_028200231.1"/>
    <property type="gene ID" value="LOC114384696"/>
</dbReference>
<evidence type="ECO:0000256" key="6">
    <source>
        <dbReference type="ARBA" id="ARBA00022553"/>
    </source>
</evidence>
<dbReference type="SMR" id="A0A0B2QXJ7"/>
<keyword evidence="7" id="KW-0433">Leucine-rich repeat</keyword>
<dbReference type="InterPro" id="IPR011009">
    <property type="entry name" value="Kinase-like_dom_sf"/>
</dbReference>
<accession>A0A0B2QXJ7</accession>
<dbReference type="InterPro" id="IPR017441">
    <property type="entry name" value="Protein_kinase_ATP_BS"/>
</dbReference>
<comment type="subcellular location">
    <subcellularLocation>
        <location evidence="2">Membrane</location>
        <topology evidence="2">Peripheral membrane protein</topology>
    </subcellularLocation>
    <subcellularLocation>
        <location evidence="1">Membrane</location>
        <topology evidence="1">Single-pass membrane protein</topology>
    </subcellularLocation>
    <subcellularLocation>
        <location evidence="3">Secreted</location>
        <location evidence="3">Cell wall</location>
    </subcellularLocation>
</comment>
<evidence type="ECO:0000313" key="23">
    <source>
        <dbReference type="Proteomes" id="UP000289340"/>
    </source>
</evidence>
<dbReference type="Pfam" id="PF07714">
    <property type="entry name" value="PK_Tyr_Ser-Thr"/>
    <property type="match status" value="1"/>
</dbReference>
<comment type="similarity">
    <text evidence="16">Belongs to the polygalacturonase-inhibiting protein family.</text>
</comment>
<evidence type="ECO:0000256" key="12">
    <source>
        <dbReference type="ARBA" id="ARBA00022989"/>
    </source>
</evidence>
<dbReference type="GO" id="GO:0016020">
    <property type="term" value="C:membrane"/>
    <property type="evidence" value="ECO:0007669"/>
    <property type="project" value="UniProtKB-SubCell"/>
</dbReference>
<keyword evidence="9 19" id="KW-0732">Signal</keyword>
<proteinExistence type="inferred from homology"/>
<dbReference type="Pfam" id="PF13855">
    <property type="entry name" value="LRR_8"/>
    <property type="match status" value="1"/>
</dbReference>
<dbReference type="FunFam" id="1.10.510.10:FF:000480">
    <property type="entry name" value="Pollen receptor-like kinase 1"/>
    <property type="match status" value="1"/>
</dbReference>
<dbReference type="GO" id="GO:0004714">
    <property type="term" value="F:transmembrane receptor protein tyrosine kinase activity"/>
    <property type="evidence" value="ECO:0007669"/>
    <property type="project" value="UniProtKB-EC"/>
</dbReference>
<gene>
    <name evidence="22" type="ORF">D0Y65_038543</name>
    <name evidence="21" type="ORF">glysoja_044642</name>
</gene>
<dbReference type="InterPro" id="IPR013210">
    <property type="entry name" value="LRR_N_plant-typ"/>
</dbReference>
<evidence type="ECO:0000256" key="10">
    <source>
        <dbReference type="ARBA" id="ARBA00022737"/>
    </source>
</evidence>
<dbReference type="AlphaFoldDB" id="A0A0B2QXJ7"/>
<keyword evidence="5" id="KW-0964">Secreted</keyword>
<dbReference type="PROSITE" id="PS00107">
    <property type="entry name" value="PROTEIN_KINASE_ATP"/>
    <property type="match status" value="1"/>
</dbReference>
<evidence type="ECO:0000256" key="3">
    <source>
        <dbReference type="ARBA" id="ARBA00004191"/>
    </source>
</evidence>
<reference evidence="22 23" key="2">
    <citation type="submission" date="2018-09" db="EMBL/GenBank/DDBJ databases">
        <title>A high-quality reference genome of wild soybean provides a powerful tool to mine soybean genomes.</title>
        <authorList>
            <person name="Xie M."/>
            <person name="Chung C.Y.L."/>
            <person name="Li M.-W."/>
            <person name="Wong F.-L."/>
            <person name="Chan T.-F."/>
            <person name="Lam H.-M."/>
        </authorList>
    </citation>
    <scope>NUCLEOTIDE SEQUENCE [LARGE SCALE GENOMIC DNA]</scope>
    <source>
        <strain evidence="23">cv. W05</strain>
        <tissue evidence="22">Hypocotyl of etiolated seedlings</tissue>
    </source>
</reference>
<evidence type="ECO:0000256" key="17">
    <source>
        <dbReference type="PROSITE-ProRule" id="PRU10141"/>
    </source>
</evidence>
<name>A0A0B2QXJ7_GLYSO</name>
<keyword evidence="11" id="KW-0611">Plant defense</keyword>
<dbReference type="SUPFAM" id="SSF52058">
    <property type="entry name" value="L domain-like"/>
    <property type="match status" value="1"/>
</dbReference>
<feature type="transmembrane region" description="Helical" evidence="18">
    <location>
        <begin position="255"/>
        <end position="277"/>
    </location>
</feature>
<keyword evidence="10" id="KW-0677">Repeat</keyword>
<keyword evidence="6" id="KW-0597">Phosphoprotein</keyword>
<keyword evidence="14" id="KW-1015">Disulfide bond</keyword>
<dbReference type="Pfam" id="PF00560">
    <property type="entry name" value="LRR_1"/>
    <property type="match status" value="1"/>
</dbReference>
<sequence>MALRRAYYCLLTLLVFALCFEPLLGDTDAQILMRFKASLSNNNALNNWVNESSLCSWRGLLCNHTDQTFYGLRLHNMSLGGKIDVDTLLELPTLTSFSVMNNTFEGPMPEFKKLVRLRALFLSNNKFSGDIPDDAFEGMTKLKRVFLAENGFTGHIPKSLANLPRLWDLDLRGNSFGGSIPEFQQKDFRMFNLSHNQLEGSIPESLSNKDPSSFAGNKGLCGKPMSPCNEIGGNESRSEIPYPDSSQRKGNKYRILITVIIVIVVVVVASIVALLFIRNHWRKRLQPLILSKQENSKNSVDFRESQSIDVTSDFKKGGDGALNFVREDKGGFDLQDLLRASAVVLGSGSFGSTYKAMILNGPTVVVKRFRHMNNAGKQEFIEHMKRLGSLTHPNLLPLDAFYYRKEDKFLVYDYAENGSLASHLHDRNGSVLNWSTRLKIVKGVARGLAYLYESFPGQNLPHGHLKSSNVVLDHSFEPHLTEYGLVPVMTKSHAQRFMAAYKAPEVNQFGRPNVKSDVWCLGILILELLTGKFPANYLRHGKGGNNSDLATWVDSVVREEWTGEVFDKDIMGTRNGEGEMLKLLRIGMFCCKWSVESRWDWREALAKIEELKEKDSDEEYSSYVSEGDLYSRTMTEDEFSFSVTN</sequence>
<evidence type="ECO:0000256" key="15">
    <source>
        <dbReference type="ARBA" id="ARBA00023170"/>
    </source>
</evidence>
<dbReference type="EC" id="2.7.10.1" evidence="21"/>
<feature type="binding site" evidence="17">
    <location>
        <position position="367"/>
    </location>
    <ligand>
        <name>ATP</name>
        <dbReference type="ChEBI" id="CHEBI:30616"/>
    </ligand>
</feature>
<evidence type="ECO:0000256" key="2">
    <source>
        <dbReference type="ARBA" id="ARBA00004170"/>
    </source>
</evidence>
<keyword evidence="21" id="KW-0418">Kinase</keyword>
<dbReference type="Pfam" id="PF08263">
    <property type="entry name" value="LRRNT_2"/>
    <property type="match status" value="1"/>
</dbReference>
<keyword evidence="12 18" id="KW-1133">Transmembrane helix</keyword>
<keyword evidence="13 18" id="KW-0472">Membrane</keyword>